<feature type="transmembrane region" description="Helical" evidence="10">
    <location>
        <begin position="27"/>
        <end position="48"/>
    </location>
</feature>
<dbReference type="Gene3D" id="1.10.3730.20">
    <property type="match status" value="1"/>
</dbReference>
<feature type="transmembrane region" description="Helical" evidence="10">
    <location>
        <begin position="60"/>
        <end position="79"/>
    </location>
</feature>
<evidence type="ECO:0000313" key="12">
    <source>
        <dbReference type="Proteomes" id="UP000636891"/>
    </source>
</evidence>
<dbReference type="PANTHER" id="PTHR30561">
    <property type="entry name" value="SMR FAMILY PROTON-DEPENDENT DRUG EFFLUX TRANSPORTER SUGE"/>
    <property type="match status" value="1"/>
</dbReference>
<keyword evidence="12" id="KW-1185">Reference proteome</keyword>
<sequence>MAWFYLILGGLFEMGWAVGLKLSQSMPVKIWGILIAIFSMALSMFLLYVAQRTIAIGTAYVVWTGIGAVGTLLMGIFFFGDSAGFWRLFSAALIVLGVIGMKLSS</sequence>
<comment type="caution">
    <text evidence="11">The sequence shown here is derived from an EMBL/GenBank/DDBJ whole genome shotgun (WGS) entry which is preliminary data.</text>
</comment>
<keyword evidence="4 9" id="KW-0812">Transmembrane</keyword>
<dbReference type="Proteomes" id="UP000636891">
    <property type="component" value="Unassembled WGS sequence"/>
</dbReference>
<gene>
    <name evidence="11" type="ORF">H8S08_01105</name>
</gene>
<protein>
    <recommendedName>
        <fullName evidence="8">Guanidinium exporter</fullName>
    </recommendedName>
</protein>
<evidence type="ECO:0000256" key="1">
    <source>
        <dbReference type="ARBA" id="ARBA00004651"/>
    </source>
</evidence>
<proteinExistence type="inferred from homology"/>
<comment type="similarity">
    <text evidence="7">Belongs to the drug/metabolite transporter (DMT) superfamily. Small multidrug resistance (SMR) (TC 2.A.7.1) family. Gdx/SugE subfamily.</text>
</comment>
<dbReference type="EMBL" id="JACOOK010000001">
    <property type="protein sequence ID" value="MBC5615617.1"/>
    <property type="molecule type" value="Genomic_DNA"/>
</dbReference>
<evidence type="ECO:0000256" key="8">
    <source>
        <dbReference type="ARBA" id="ARBA00039168"/>
    </source>
</evidence>
<keyword evidence="6 10" id="KW-0472">Membrane</keyword>
<dbReference type="Pfam" id="PF00893">
    <property type="entry name" value="Multi_Drug_Res"/>
    <property type="match status" value="1"/>
</dbReference>
<dbReference type="SUPFAM" id="SSF103481">
    <property type="entry name" value="Multidrug resistance efflux transporter EmrE"/>
    <property type="match status" value="1"/>
</dbReference>
<accession>A0ABR7CIY6</accession>
<dbReference type="RefSeq" id="WP_055203806.1">
    <property type="nucleotide sequence ID" value="NZ_JACOOK010000001.1"/>
</dbReference>
<keyword evidence="3" id="KW-1003">Cell membrane</keyword>
<dbReference type="InterPro" id="IPR045324">
    <property type="entry name" value="Small_multidrug_res"/>
</dbReference>
<evidence type="ECO:0000256" key="9">
    <source>
        <dbReference type="RuleBase" id="RU003942"/>
    </source>
</evidence>
<comment type="subcellular location">
    <subcellularLocation>
        <location evidence="1 9">Cell membrane</location>
        <topology evidence="1 9">Multi-pass membrane protein</topology>
    </subcellularLocation>
</comment>
<organism evidence="11 12">
    <name type="scientific">Alistipes hominis</name>
    <dbReference type="NCBI Taxonomy" id="2763015"/>
    <lineage>
        <taxon>Bacteria</taxon>
        <taxon>Pseudomonadati</taxon>
        <taxon>Bacteroidota</taxon>
        <taxon>Bacteroidia</taxon>
        <taxon>Bacteroidales</taxon>
        <taxon>Rikenellaceae</taxon>
        <taxon>Alistipes</taxon>
    </lineage>
</organism>
<dbReference type="InterPro" id="IPR000390">
    <property type="entry name" value="Small_drug/metabolite_transptr"/>
</dbReference>
<keyword evidence="2" id="KW-0813">Transport</keyword>
<keyword evidence="5 10" id="KW-1133">Transmembrane helix</keyword>
<dbReference type="InterPro" id="IPR037185">
    <property type="entry name" value="EmrE-like"/>
</dbReference>
<evidence type="ECO:0000256" key="3">
    <source>
        <dbReference type="ARBA" id="ARBA00022475"/>
    </source>
</evidence>
<dbReference type="PANTHER" id="PTHR30561:SF0">
    <property type="entry name" value="GUANIDINIUM EXPORTER"/>
    <property type="match status" value="1"/>
</dbReference>
<evidence type="ECO:0000313" key="11">
    <source>
        <dbReference type="EMBL" id="MBC5615617.1"/>
    </source>
</evidence>
<evidence type="ECO:0000256" key="2">
    <source>
        <dbReference type="ARBA" id="ARBA00022448"/>
    </source>
</evidence>
<evidence type="ECO:0000256" key="4">
    <source>
        <dbReference type="ARBA" id="ARBA00022692"/>
    </source>
</evidence>
<name>A0ABR7CIY6_9BACT</name>
<evidence type="ECO:0000256" key="7">
    <source>
        <dbReference type="ARBA" id="ARBA00038151"/>
    </source>
</evidence>
<feature type="transmembrane region" description="Helical" evidence="10">
    <location>
        <begin position="85"/>
        <end position="103"/>
    </location>
</feature>
<evidence type="ECO:0000256" key="6">
    <source>
        <dbReference type="ARBA" id="ARBA00023136"/>
    </source>
</evidence>
<evidence type="ECO:0000256" key="10">
    <source>
        <dbReference type="SAM" id="Phobius"/>
    </source>
</evidence>
<evidence type="ECO:0000256" key="5">
    <source>
        <dbReference type="ARBA" id="ARBA00022989"/>
    </source>
</evidence>
<reference evidence="11 12" key="1">
    <citation type="submission" date="2020-08" db="EMBL/GenBank/DDBJ databases">
        <title>Genome public.</title>
        <authorList>
            <person name="Liu C."/>
            <person name="Sun Q."/>
        </authorList>
    </citation>
    <scope>NUCLEOTIDE SEQUENCE [LARGE SCALE GENOMIC DNA]</scope>
    <source>
        <strain evidence="11 12">New-7</strain>
    </source>
</reference>